<dbReference type="PROSITE" id="PS50835">
    <property type="entry name" value="IG_LIKE"/>
    <property type="match status" value="1"/>
</dbReference>
<keyword evidence="10 13" id="KW-1015">Disulfide bond</keyword>
<organism evidence="20 21">
    <name type="scientific">Branchiostoma belcheri</name>
    <name type="common">Amphioxus</name>
    <dbReference type="NCBI Taxonomy" id="7741"/>
    <lineage>
        <taxon>Eukaryota</taxon>
        <taxon>Metazoa</taxon>
        <taxon>Chordata</taxon>
        <taxon>Cephalochordata</taxon>
        <taxon>Leptocardii</taxon>
        <taxon>Amphioxiformes</taxon>
        <taxon>Branchiostomatidae</taxon>
        <taxon>Branchiostoma</taxon>
    </lineage>
</organism>
<evidence type="ECO:0000256" key="8">
    <source>
        <dbReference type="ARBA" id="ARBA00022989"/>
    </source>
</evidence>
<keyword evidence="14" id="KW-0547">Nucleotide-binding</keyword>
<dbReference type="AlphaFoldDB" id="A0A6P4XQS3"/>
<dbReference type="PROSITE" id="PS00022">
    <property type="entry name" value="EGF_1"/>
    <property type="match status" value="4"/>
</dbReference>
<dbReference type="PANTHER" id="PTHR24416:SF617">
    <property type="entry name" value="RET ONCOGENE, ISOFORM A"/>
    <property type="match status" value="1"/>
</dbReference>
<feature type="domain" description="Protein kinase" evidence="17">
    <location>
        <begin position="650"/>
        <end position="931"/>
    </location>
</feature>
<feature type="domain" description="Ig-like" evidence="19">
    <location>
        <begin position="352"/>
        <end position="440"/>
    </location>
</feature>
<keyword evidence="2 13" id="KW-0245">EGF-like domain</keyword>
<dbReference type="CDD" id="cd00096">
    <property type="entry name" value="Ig"/>
    <property type="match status" value="1"/>
</dbReference>
<dbReference type="InterPro" id="IPR050122">
    <property type="entry name" value="RTK"/>
</dbReference>
<evidence type="ECO:0000256" key="9">
    <source>
        <dbReference type="ARBA" id="ARBA00023136"/>
    </source>
</evidence>
<keyword evidence="20" id="KW-1185">Reference proteome</keyword>
<keyword evidence="11" id="KW-0325">Glycoprotein</keyword>
<dbReference type="InterPro" id="IPR000719">
    <property type="entry name" value="Prot_kinase_dom"/>
</dbReference>
<dbReference type="SUPFAM" id="SSF56112">
    <property type="entry name" value="Protein kinase-like (PK-like)"/>
    <property type="match status" value="1"/>
</dbReference>
<feature type="transmembrane region" description="Helical" evidence="15">
    <location>
        <begin position="579"/>
        <end position="602"/>
    </location>
</feature>
<feature type="signal peptide" evidence="16">
    <location>
        <begin position="1"/>
        <end position="24"/>
    </location>
</feature>
<evidence type="ECO:0000256" key="12">
    <source>
        <dbReference type="ARBA" id="ARBA00023319"/>
    </source>
</evidence>
<dbReference type="Gene3D" id="2.60.40.10">
    <property type="entry name" value="Immunoglobulins"/>
    <property type="match status" value="1"/>
</dbReference>
<dbReference type="SMART" id="SM00181">
    <property type="entry name" value="EGF"/>
    <property type="match status" value="4"/>
</dbReference>
<evidence type="ECO:0000256" key="6">
    <source>
        <dbReference type="ARBA" id="ARBA00022737"/>
    </source>
</evidence>
<dbReference type="InterPro" id="IPR003599">
    <property type="entry name" value="Ig_sub"/>
</dbReference>
<evidence type="ECO:0000259" key="19">
    <source>
        <dbReference type="PROSITE" id="PS50835"/>
    </source>
</evidence>
<dbReference type="CDD" id="cd00054">
    <property type="entry name" value="EGF_CA"/>
    <property type="match status" value="1"/>
</dbReference>
<reference evidence="21" key="1">
    <citation type="submission" date="2025-08" db="UniProtKB">
        <authorList>
            <consortium name="RefSeq"/>
        </authorList>
    </citation>
    <scope>IDENTIFICATION</scope>
    <source>
        <tissue evidence="21">Gonad</tissue>
    </source>
</reference>
<dbReference type="FunFam" id="2.170.300.10:FF:000041">
    <property type="entry name" value="Tyrosine protein kinase receptor tie-1, putative"/>
    <property type="match status" value="1"/>
</dbReference>
<dbReference type="SMART" id="SM00408">
    <property type="entry name" value="IGc2"/>
    <property type="match status" value="1"/>
</dbReference>
<dbReference type="InterPro" id="IPR017441">
    <property type="entry name" value="Protein_kinase_ATP_BS"/>
</dbReference>
<keyword evidence="12" id="KW-0393">Immunoglobulin domain</keyword>
<dbReference type="InterPro" id="IPR000742">
    <property type="entry name" value="EGF"/>
</dbReference>
<dbReference type="PROSITE" id="PS50011">
    <property type="entry name" value="PROTEIN_KINASE_DOM"/>
    <property type="match status" value="1"/>
</dbReference>
<dbReference type="RefSeq" id="XP_019618990.1">
    <property type="nucleotide sequence ID" value="XM_019763431.1"/>
</dbReference>
<feature type="chain" id="PRO_5028341155" evidence="16">
    <location>
        <begin position="25"/>
        <end position="939"/>
    </location>
</feature>
<dbReference type="CDD" id="cd00192">
    <property type="entry name" value="PTKc"/>
    <property type="match status" value="1"/>
</dbReference>
<dbReference type="FunFam" id="2.60.40.10:FF:001720">
    <property type="entry name" value="Receptor protein-tyrosine kinase"/>
    <property type="match status" value="1"/>
</dbReference>
<dbReference type="GO" id="GO:0007169">
    <property type="term" value="P:cell surface receptor protein tyrosine kinase signaling pathway"/>
    <property type="evidence" value="ECO:0007669"/>
    <property type="project" value="TreeGrafter"/>
</dbReference>
<evidence type="ECO:0000256" key="5">
    <source>
        <dbReference type="ARBA" id="ARBA00022729"/>
    </source>
</evidence>
<dbReference type="OrthoDB" id="4062651at2759"/>
<dbReference type="GO" id="GO:0005509">
    <property type="term" value="F:calcium ion binding"/>
    <property type="evidence" value="ECO:0007669"/>
    <property type="project" value="InterPro"/>
</dbReference>
<dbReference type="Gene3D" id="1.10.510.10">
    <property type="entry name" value="Transferase(Phosphotransferase) domain 1"/>
    <property type="match status" value="1"/>
</dbReference>
<keyword evidence="9 15" id="KW-0472">Membrane</keyword>
<evidence type="ECO:0000256" key="1">
    <source>
        <dbReference type="ARBA" id="ARBA00004479"/>
    </source>
</evidence>
<keyword evidence="7 14" id="KW-0067">ATP-binding</keyword>
<dbReference type="SMART" id="SM00409">
    <property type="entry name" value="IG"/>
    <property type="match status" value="1"/>
</dbReference>
<evidence type="ECO:0000256" key="15">
    <source>
        <dbReference type="SAM" id="Phobius"/>
    </source>
</evidence>
<dbReference type="Pfam" id="PF07714">
    <property type="entry name" value="PK_Tyr_Ser-Thr"/>
    <property type="match status" value="1"/>
</dbReference>
<dbReference type="InterPro" id="IPR011009">
    <property type="entry name" value="Kinase-like_dom_sf"/>
</dbReference>
<dbReference type="InterPro" id="IPR007110">
    <property type="entry name" value="Ig-like_dom"/>
</dbReference>
<dbReference type="PROSITE" id="PS50026">
    <property type="entry name" value="EGF_3"/>
    <property type="match status" value="1"/>
</dbReference>
<keyword evidence="8 15" id="KW-1133">Transmembrane helix</keyword>
<dbReference type="PROSITE" id="PS01186">
    <property type="entry name" value="EGF_2"/>
    <property type="match status" value="1"/>
</dbReference>
<name>A0A6P4XQS3_BRABE</name>
<dbReference type="KEGG" id="bbel:109465943"/>
<dbReference type="GO" id="GO:0005886">
    <property type="term" value="C:plasma membrane"/>
    <property type="evidence" value="ECO:0007669"/>
    <property type="project" value="TreeGrafter"/>
</dbReference>
<evidence type="ECO:0000256" key="10">
    <source>
        <dbReference type="ARBA" id="ARBA00023157"/>
    </source>
</evidence>
<dbReference type="PRINTS" id="PR00109">
    <property type="entry name" value="TYRKINASE"/>
</dbReference>
<dbReference type="FunFam" id="2.170.300.10:FF:000022">
    <property type="entry name" value="Uncharacterized protein"/>
    <property type="match status" value="1"/>
</dbReference>
<dbReference type="Gene3D" id="2.170.300.10">
    <property type="entry name" value="Tie2 ligand-binding domain superfamily"/>
    <property type="match status" value="2"/>
</dbReference>
<dbReference type="Proteomes" id="UP000515135">
    <property type="component" value="Unplaced"/>
</dbReference>
<gene>
    <name evidence="21" type="primary">LOC109465943</name>
</gene>
<evidence type="ECO:0000256" key="4">
    <source>
        <dbReference type="ARBA" id="ARBA00022692"/>
    </source>
</evidence>
<dbReference type="GO" id="GO:0005524">
    <property type="term" value="F:ATP binding"/>
    <property type="evidence" value="ECO:0007669"/>
    <property type="project" value="UniProtKB-UniRule"/>
</dbReference>
<sequence length="939" mass="103467">MAVNSNKTFLVLVICLLLSESILGTVQLFATVPENAGAGETVLSVLSAIGETRESDGRNFRGEEVLCKIVDGNKNGRFRATAGCVLQVARPLDYSVDPSYNLTVNVTVNVTVTVQVQVQDVEGYPPVYNDTCEMPIRRGESRSGDLIFDVRWQAEAVVRPGGVMFFDQYEFFDRSTAYGHSSTATNDCTAWLVWDVGHAVQIRQFMDVWDSNLRCFKCFHTQHDTATFQVGIINRHRGKSACTFLDHLGVSRTQSNVHFRVAYLLKLVSARGHYFTCSLPGDVSVTTVVGAMMAEVSHPFANVHVQPVGCPPKKYGLLCDQNCTCENGARCHGLNGACKCQPGWQGVVCDIPHNTVAITATSSDSERIYITGSLVLNCKAFHLTAAKMIWTFPNKTEKWLQGTVEDRVRIESIQPEHNGTYTCTAVTEDGRVVRASFELQAVECPPGKTGELCAEPCDCPRGASCHRWAGCVCPVGWTGPRCRTPCPGGTYGEDCSSECRCQNQATCAPTDGRCNCSAGWFGPDCSVPCPAGLYGWRCRYDCGCKNNATCHHVDGSCTCVPSWSGQLCDVKTDENTFPFLLQIVIPLTLTLLISIALVVTLFTRNRANNQIGVNHEEEMALLELQNIEEDMAESLQPGWLNKWEKKVKDLRMGELIGLGAFAQIRKGHLCTDGAKVAVAVKSVRGEDRQFYRAFCREVASLIVVHQEGGGHANIVRLFGVITKSTPKCILLEYAAKGDLSVILKQQPGQDGGFPLADLLRYAVHISCALKELRRLRIAHGDVAARNVLVSGDDVAKLADFGLAHDVYTANAYVSADRRGVDELLPLKWMSLESLETRKFTCDSDTWSFGVLLWEIAAFGEEPNYEQEIQLSCPKLVGLLRQGVRLQKPPGCTDRLYDVMASCWREEPSARPEPIELEQKLTECRHELDPLLVVELETLV</sequence>
<evidence type="ECO:0000256" key="11">
    <source>
        <dbReference type="ARBA" id="ARBA00023180"/>
    </source>
</evidence>
<evidence type="ECO:0000256" key="16">
    <source>
        <dbReference type="SAM" id="SignalP"/>
    </source>
</evidence>
<comment type="caution">
    <text evidence="13">Lacks conserved residue(s) required for the propagation of feature annotation.</text>
</comment>
<dbReference type="InterPro" id="IPR036179">
    <property type="entry name" value="Ig-like_dom_sf"/>
</dbReference>
<evidence type="ECO:0000313" key="20">
    <source>
        <dbReference type="Proteomes" id="UP000515135"/>
    </source>
</evidence>
<keyword evidence="5 16" id="KW-0732">Signal</keyword>
<dbReference type="Gene3D" id="2.60.40.60">
    <property type="entry name" value="Cadherins"/>
    <property type="match status" value="1"/>
</dbReference>
<dbReference type="PANTHER" id="PTHR24416">
    <property type="entry name" value="TYROSINE-PROTEIN KINASE RECEPTOR"/>
    <property type="match status" value="1"/>
</dbReference>
<evidence type="ECO:0000313" key="21">
    <source>
        <dbReference type="RefSeq" id="XP_019618990.1"/>
    </source>
</evidence>
<proteinExistence type="predicted"/>
<dbReference type="CDD" id="cd11304">
    <property type="entry name" value="Cadherin_repeat"/>
    <property type="match status" value="1"/>
</dbReference>
<evidence type="ECO:0000256" key="13">
    <source>
        <dbReference type="PROSITE-ProRule" id="PRU00076"/>
    </source>
</evidence>
<evidence type="ECO:0000256" key="2">
    <source>
        <dbReference type="ARBA" id="ARBA00022536"/>
    </source>
</evidence>
<keyword evidence="3" id="KW-0597">Phosphoprotein</keyword>
<keyword evidence="6" id="KW-0677">Repeat</keyword>
<dbReference type="FunFam" id="1.10.510.10:FF:000593">
    <property type="entry name" value="Uncharacterized protein"/>
    <property type="match status" value="1"/>
</dbReference>
<dbReference type="InterPro" id="IPR003598">
    <property type="entry name" value="Ig_sub2"/>
</dbReference>
<dbReference type="GO" id="GO:0043235">
    <property type="term" value="C:receptor complex"/>
    <property type="evidence" value="ECO:0007669"/>
    <property type="project" value="TreeGrafter"/>
</dbReference>
<dbReference type="SUPFAM" id="SSF48726">
    <property type="entry name" value="Immunoglobulin"/>
    <property type="match status" value="1"/>
</dbReference>
<evidence type="ECO:0000259" key="18">
    <source>
        <dbReference type="PROSITE" id="PS50026"/>
    </source>
</evidence>
<dbReference type="PROSITE" id="PS00107">
    <property type="entry name" value="PROTEIN_KINASE_ATP"/>
    <property type="match status" value="1"/>
</dbReference>
<keyword evidence="4 15" id="KW-0812">Transmembrane</keyword>
<dbReference type="PRINTS" id="PR00011">
    <property type="entry name" value="EGFLAMININ"/>
</dbReference>
<evidence type="ECO:0000259" key="17">
    <source>
        <dbReference type="PROSITE" id="PS50011"/>
    </source>
</evidence>
<dbReference type="SUPFAM" id="SSF49313">
    <property type="entry name" value="Cadherin-like"/>
    <property type="match status" value="1"/>
</dbReference>
<feature type="binding site" evidence="14">
    <location>
        <position position="681"/>
    </location>
    <ligand>
        <name>ATP</name>
        <dbReference type="ChEBI" id="CHEBI:30616"/>
    </ligand>
</feature>
<evidence type="ECO:0000256" key="7">
    <source>
        <dbReference type="ARBA" id="ARBA00022840"/>
    </source>
</evidence>
<dbReference type="GO" id="GO:0004714">
    <property type="term" value="F:transmembrane receptor protein tyrosine kinase activity"/>
    <property type="evidence" value="ECO:0007669"/>
    <property type="project" value="TreeGrafter"/>
</dbReference>
<dbReference type="InterPro" id="IPR001245">
    <property type="entry name" value="Ser-Thr/Tyr_kinase_cat_dom"/>
</dbReference>
<protein>
    <submittedName>
        <fullName evidence="21">Epidermal growth factor receptor-like</fullName>
    </submittedName>
</protein>
<evidence type="ECO:0000256" key="14">
    <source>
        <dbReference type="PROSITE-ProRule" id="PRU10141"/>
    </source>
</evidence>
<dbReference type="FunFam" id="2.60.40.60:FF:000273">
    <property type="entry name" value="Uncharacterized protein"/>
    <property type="match status" value="1"/>
</dbReference>
<accession>A0A6P4XQS3</accession>
<feature type="domain" description="EGF-like" evidence="18">
    <location>
        <begin position="491"/>
        <end position="526"/>
    </location>
</feature>
<evidence type="ECO:0000256" key="3">
    <source>
        <dbReference type="ARBA" id="ARBA00022553"/>
    </source>
</evidence>
<dbReference type="InterPro" id="IPR015919">
    <property type="entry name" value="Cadherin-like_sf"/>
</dbReference>
<feature type="disulfide bond" evidence="13">
    <location>
        <begin position="516"/>
        <end position="525"/>
    </location>
</feature>
<dbReference type="InterPro" id="IPR013783">
    <property type="entry name" value="Ig-like_fold"/>
</dbReference>
<dbReference type="GeneID" id="109465943"/>
<comment type="subcellular location">
    <subcellularLocation>
        <location evidence="1">Membrane</location>
        <topology evidence="1">Single-pass type I membrane protein</topology>
    </subcellularLocation>
</comment>